<dbReference type="EMBL" id="UINC01062786">
    <property type="protein sequence ID" value="SVB89733.1"/>
    <property type="molecule type" value="Genomic_DNA"/>
</dbReference>
<sequence length="197" mass="22579">MNPQLLTLIELQKIDNEIAELERGKAAIPQQVESGRTGIEEKQIHLKEAEDNLLVLQKKRKDLEMDIAAENDHIAKTKTKLPAVKTNKEYSAILAEVETVKQKILVLEDQELELMEILEKKEEEIPPLKANCKEAEENFNIYKLKKEAEAERTEKELEVIRPKRSQVASSLEEKLLAHYTKVFNAREGVAVVSIREN</sequence>
<dbReference type="AlphaFoldDB" id="A0A382HSX1"/>
<protein>
    <recommendedName>
        <fullName evidence="2">CT398-like coiled coil hairpin domain-containing protein</fullName>
    </recommendedName>
</protein>
<dbReference type="Pfam" id="PF24481">
    <property type="entry name" value="CT398_CC"/>
    <property type="match status" value="1"/>
</dbReference>
<feature type="non-terminal residue" evidence="3">
    <location>
        <position position="197"/>
    </location>
</feature>
<feature type="domain" description="CT398-like coiled coil hairpin" evidence="2">
    <location>
        <begin position="11"/>
        <end position="183"/>
    </location>
</feature>
<accession>A0A382HSX1</accession>
<gene>
    <name evidence="3" type="ORF">METZ01_LOCUS242587</name>
</gene>
<feature type="coiled-coil region" evidence="1">
    <location>
        <begin position="104"/>
        <end position="152"/>
    </location>
</feature>
<organism evidence="3">
    <name type="scientific">marine metagenome</name>
    <dbReference type="NCBI Taxonomy" id="408172"/>
    <lineage>
        <taxon>unclassified sequences</taxon>
        <taxon>metagenomes</taxon>
        <taxon>ecological metagenomes</taxon>
    </lineage>
</organism>
<name>A0A382HSX1_9ZZZZ</name>
<keyword evidence="1" id="KW-0175">Coiled coil</keyword>
<feature type="coiled-coil region" evidence="1">
    <location>
        <begin position="39"/>
        <end position="66"/>
    </location>
</feature>
<proteinExistence type="predicted"/>
<reference evidence="3" key="1">
    <citation type="submission" date="2018-05" db="EMBL/GenBank/DDBJ databases">
        <authorList>
            <person name="Lanie J.A."/>
            <person name="Ng W.-L."/>
            <person name="Kazmierczak K.M."/>
            <person name="Andrzejewski T.M."/>
            <person name="Davidsen T.M."/>
            <person name="Wayne K.J."/>
            <person name="Tettelin H."/>
            <person name="Glass J.I."/>
            <person name="Rusch D."/>
            <person name="Podicherti R."/>
            <person name="Tsui H.-C.T."/>
            <person name="Winkler M.E."/>
        </authorList>
    </citation>
    <scope>NUCLEOTIDE SEQUENCE</scope>
</reference>
<evidence type="ECO:0000256" key="1">
    <source>
        <dbReference type="SAM" id="Coils"/>
    </source>
</evidence>
<evidence type="ECO:0000313" key="3">
    <source>
        <dbReference type="EMBL" id="SVB89733.1"/>
    </source>
</evidence>
<dbReference type="Gene3D" id="1.10.287.1490">
    <property type="match status" value="1"/>
</dbReference>
<evidence type="ECO:0000259" key="2">
    <source>
        <dbReference type="Pfam" id="PF24481"/>
    </source>
</evidence>
<dbReference type="InterPro" id="IPR056003">
    <property type="entry name" value="CT398_CC_hairpin"/>
</dbReference>